<evidence type="ECO:0000256" key="1">
    <source>
        <dbReference type="SAM" id="MobiDB-lite"/>
    </source>
</evidence>
<reference evidence="3" key="2">
    <citation type="submission" date="2015-01" db="EMBL/GenBank/DDBJ databases">
        <title>Evolutionary Origins and Diversification of the Mycorrhizal Mutualists.</title>
        <authorList>
            <consortium name="DOE Joint Genome Institute"/>
            <consortium name="Mycorrhizal Genomics Consortium"/>
            <person name="Kohler A."/>
            <person name="Kuo A."/>
            <person name="Nagy L.G."/>
            <person name="Floudas D."/>
            <person name="Copeland A."/>
            <person name="Barry K.W."/>
            <person name="Cichocki N."/>
            <person name="Veneault-Fourrey C."/>
            <person name="LaButti K."/>
            <person name="Lindquist E.A."/>
            <person name="Lipzen A."/>
            <person name="Lundell T."/>
            <person name="Morin E."/>
            <person name="Murat C."/>
            <person name="Riley R."/>
            <person name="Ohm R."/>
            <person name="Sun H."/>
            <person name="Tunlid A."/>
            <person name="Henrissat B."/>
            <person name="Grigoriev I.V."/>
            <person name="Hibbett D.S."/>
            <person name="Martin F."/>
        </authorList>
    </citation>
    <scope>NUCLEOTIDE SEQUENCE [LARGE SCALE GENOMIC DNA]</scope>
    <source>
        <strain evidence="3">UH-Slu-Lm8-n1</strain>
    </source>
</reference>
<feature type="compositionally biased region" description="Acidic residues" evidence="1">
    <location>
        <begin position="375"/>
        <end position="386"/>
    </location>
</feature>
<feature type="compositionally biased region" description="Polar residues" evidence="1">
    <location>
        <begin position="58"/>
        <end position="70"/>
    </location>
</feature>
<keyword evidence="3" id="KW-1185">Reference proteome</keyword>
<evidence type="ECO:0000313" key="2">
    <source>
        <dbReference type="EMBL" id="KIK34740.1"/>
    </source>
</evidence>
<evidence type="ECO:0000313" key="3">
    <source>
        <dbReference type="Proteomes" id="UP000054485"/>
    </source>
</evidence>
<feature type="region of interest" description="Disordered" evidence="1">
    <location>
        <begin position="1"/>
        <end position="70"/>
    </location>
</feature>
<accession>A0A0C9ZB22</accession>
<dbReference type="Proteomes" id="UP000054485">
    <property type="component" value="Unassembled WGS sequence"/>
</dbReference>
<dbReference type="OrthoDB" id="2645380at2759"/>
<protein>
    <submittedName>
        <fullName evidence="2">Uncharacterized protein</fullName>
    </submittedName>
</protein>
<feature type="compositionally biased region" description="Low complexity" evidence="1">
    <location>
        <begin position="387"/>
        <end position="399"/>
    </location>
</feature>
<sequence>MSSGGGQSSRSPSHGDQLLRPWANTGASQAGSTRNRSVTPDPGSGRSSNYLSIGGHGSNSSHPQGSCSTSGEVVIPKVVIQPPSSPTLLLDEPISAGVCQCRDSGPSTHGVPTKLTPQLTKHLKMHAKKACEENDVLQEEVMTFIDSGDIFYMLIDLRITLVKLCEGNKDKRMQELKDSLESKDFENGLYNCLFACMLLPNITVYVTDTQSHIMEFISKNREIFKIPPGVLNDVELRAQLGKAVTKLLTNIRSAIKAALTTSIIKRTSIADNCTAPTPSVDFFIGVSDYKTASIEDLFAAYLIPSLKQDLRDKVACGLSVNIGQLKEDLFDADLDGTNSSQAPMQANVPHVPSARAGENVADMGDEGLVDQNGAEQDDLDANEEDGSSNAHSGANSANGVVLPPDNPLNSGFRLIEGMPAQIADESSSIVTEQEKELQKLFTEVFQADLAKFPGGKKASKLISKTNPGWQTTIQTGLIW</sequence>
<feature type="compositionally biased region" description="Polar residues" evidence="1">
    <location>
        <begin position="25"/>
        <end position="38"/>
    </location>
</feature>
<dbReference type="AlphaFoldDB" id="A0A0C9ZB22"/>
<organism evidence="2 3">
    <name type="scientific">Suillus luteus UH-Slu-Lm8-n1</name>
    <dbReference type="NCBI Taxonomy" id="930992"/>
    <lineage>
        <taxon>Eukaryota</taxon>
        <taxon>Fungi</taxon>
        <taxon>Dikarya</taxon>
        <taxon>Basidiomycota</taxon>
        <taxon>Agaricomycotina</taxon>
        <taxon>Agaricomycetes</taxon>
        <taxon>Agaricomycetidae</taxon>
        <taxon>Boletales</taxon>
        <taxon>Suillineae</taxon>
        <taxon>Suillaceae</taxon>
        <taxon>Suillus</taxon>
    </lineage>
</organism>
<gene>
    <name evidence="2" type="ORF">CY34DRAFT_17510</name>
</gene>
<dbReference type="STRING" id="930992.A0A0C9ZB22"/>
<reference evidence="2 3" key="1">
    <citation type="submission" date="2014-04" db="EMBL/GenBank/DDBJ databases">
        <authorList>
            <consortium name="DOE Joint Genome Institute"/>
            <person name="Kuo A."/>
            <person name="Ruytinx J."/>
            <person name="Rineau F."/>
            <person name="Colpaert J."/>
            <person name="Kohler A."/>
            <person name="Nagy L.G."/>
            <person name="Floudas D."/>
            <person name="Copeland A."/>
            <person name="Barry K.W."/>
            <person name="Cichocki N."/>
            <person name="Veneault-Fourrey C."/>
            <person name="LaButti K."/>
            <person name="Lindquist E.A."/>
            <person name="Lipzen A."/>
            <person name="Lundell T."/>
            <person name="Morin E."/>
            <person name="Murat C."/>
            <person name="Sun H."/>
            <person name="Tunlid A."/>
            <person name="Henrissat B."/>
            <person name="Grigoriev I.V."/>
            <person name="Hibbett D.S."/>
            <person name="Martin F."/>
            <person name="Nordberg H.P."/>
            <person name="Cantor M.N."/>
            <person name="Hua S.X."/>
        </authorList>
    </citation>
    <scope>NUCLEOTIDE SEQUENCE [LARGE SCALE GENOMIC DNA]</scope>
    <source>
        <strain evidence="2 3">UH-Slu-Lm8-n1</strain>
    </source>
</reference>
<name>A0A0C9ZB22_9AGAM</name>
<dbReference type="HOGENOM" id="CLU_043184_0_0_1"/>
<feature type="region of interest" description="Disordered" evidence="1">
    <location>
        <begin position="364"/>
        <end position="405"/>
    </location>
</feature>
<dbReference type="InParanoid" id="A0A0C9ZB22"/>
<dbReference type="EMBL" id="KN835710">
    <property type="protein sequence ID" value="KIK34740.1"/>
    <property type="molecule type" value="Genomic_DNA"/>
</dbReference>
<proteinExistence type="predicted"/>